<dbReference type="AlphaFoldDB" id="A0A399FAK3"/>
<sequence>MRLLAIFAHPDDEVGVAGTLAKHVLRGDAAKLVWLTRGELASQFGDTPPDRVAQVREGHGRAVAGILGAEYEFLDYPDAGLSGGREEALEIARLIAAWKPDVVFTWNPEDVHPDHRATYWATLSALKFCRIPKLVGEAHRKPVRLLHYSRGDIPRPTVYVDLGEEGQAAAERVFSLYHEFYKWDQGLETFRAHRARLGSEAGVKYAEKFQSEAPLAHRYLRE</sequence>
<dbReference type="GO" id="GO:0016811">
    <property type="term" value="F:hydrolase activity, acting on carbon-nitrogen (but not peptide) bonds, in linear amides"/>
    <property type="evidence" value="ECO:0007669"/>
    <property type="project" value="TreeGrafter"/>
</dbReference>
<dbReference type="Proteomes" id="UP000266178">
    <property type="component" value="Unassembled WGS sequence"/>
</dbReference>
<keyword evidence="2" id="KW-1185">Reference proteome</keyword>
<dbReference type="EMBL" id="QWLB01000035">
    <property type="protein sequence ID" value="RIH91681.1"/>
    <property type="molecule type" value="Genomic_DNA"/>
</dbReference>
<dbReference type="EC" id="3.5.1.-" evidence="1"/>
<dbReference type="PANTHER" id="PTHR12993">
    <property type="entry name" value="N-ACETYLGLUCOSAMINYL-PHOSPHATIDYLINOSITOL DE-N-ACETYLASE-RELATED"/>
    <property type="match status" value="1"/>
</dbReference>
<accession>A0A399FAK3</accession>
<reference evidence="1 2" key="1">
    <citation type="submission" date="2018-08" db="EMBL/GenBank/DDBJ databases">
        <title>Meiothermus granaticius genome AF-68 sequencing project.</title>
        <authorList>
            <person name="Da Costa M.S."/>
            <person name="Albuquerque L."/>
            <person name="Raposo P."/>
            <person name="Froufe H.J.C."/>
            <person name="Barroso C.S."/>
            <person name="Egas C."/>
        </authorList>
    </citation>
    <scope>NUCLEOTIDE SEQUENCE [LARGE SCALE GENOMIC DNA]</scope>
    <source>
        <strain evidence="1 2">AF-68</strain>
    </source>
</reference>
<evidence type="ECO:0000313" key="2">
    <source>
        <dbReference type="Proteomes" id="UP000266178"/>
    </source>
</evidence>
<dbReference type="RefSeq" id="WP_119357882.1">
    <property type="nucleotide sequence ID" value="NZ_BJXM01000003.1"/>
</dbReference>
<keyword evidence="1" id="KW-0378">Hydrolase</keyword>
<organism evidence="1 2">
    <name type="scientific">Meiothermus granaticius NBRC 107808</name>
    <dbReference type="NCBI Taxonomy" id="1227551"/>
    <lineage>
        <taxon>Bacteria</taxon>
        <taxon>Thermotogati</taxon>
        <taxon>Deinococcota</taxon>
        <taxon>Deinococci</taxon>
        <taxon>Thermales</taxon>
        <taxon>Thermaceae</taxon>
        <taxon>Meiothermus</taxon>
    </lineage>
</organism>
<name>A0A399FAK3_9DEIN</name>
<proteinExistence type="predicted"/>
<evidence type="ECO:0000313" key="1">
    <source>
        <dbReference type="EMBL" id="RIH91681.1"/>
    </source>
</evidence>
<gene>
    <name evidence="1" type="primary">bshB1_2</name>
    <name evidence="1" type="ORF">Mgrana_02422</name>
</gene>
<protein>
    <submittedName>
        <fullName evidence="1">N-acetyl-alpha-D-glucosaminyl L-malate deacetylase 1</fullName>
        <ecNumber evidence="1">3.5.1.-</ecNumber>
    </submittedName>
</protein>
<dbReference type="InterPro" id="IPR024078">
    <property type="entry name" value="LmbE-like_dom_sf"/>
</dbReference>
<dbReference type="PANTHER" id="PTHR12993:SF11">
    <property type="entry name" value="N-ACETYLGLUCOSAMINYL-PHOSPHATIDYLINOSITOL DE-N-ACETYLASE"/>
    <property type="match status" value="1"/>
</dbReference>
<dbReference type="InterPro" id="IPR003737">
    <property type="entry name" value="GlcNAc_PI_deacetylase-related"/>
</dbReference>
<dbReference type="SUPFAM" id="SSF102588">
    <property type="entry name" value="LmbE-like"/>
    <property type="match status" value="1"/>
</dbReference>
<dbReference type="Pfam" id="PF02585">
    <property type="entry name" value="PIG-L"/>
    <property type="match status" value="1"/>
</dbReference>
<comment type="caution">
    <text evidence="1">The sequence shown here is derived from an EMBL/GenBank/DDBJ whole genome shotgun (WGS) entry which is preliminary data.</text>
</comment>
<dbReference type="Gene3D" id="3.40.50.10320">
    <property type="entry name" value="LmbE-like"/>
    <property type="match status" value="1"/>
</dbReference>
<dbReference type="OrthoDB" id="9790023at2"/>